<evidence type="ECO:0000256" key="3">
    <source>
        <dbReference type="ARBA" id="ARBA00012663"/>
    </source>
</evidence>
<comment type="similarity">
    <text evidence="2">Belongs to the glycosyl hydrolase 20 family.</text>
</comment>
<dbReference type="Gene3D" id="3.30.379.10">
    <property type="entry name" value="Chitobiase/beta-hexosaminidase domain 2-like"/>
    <property type="match status" value="1"/>
</dbReference>
<dbReference type="EMBL" id="JAUJEB010000003">
    <property type="protein sequence ID" value="MDN5213764.1"/>
    <property type="molecule type" value="Genomic_DNA"/>
</dbReference>
<keyword evidence="9" id="KW-1185">Reference proteome</keyword>
<feature type="domain" description="Beta-hexosaminidase bacterial type N-terminal" evidence="7">
    <location>
        <begin position="24"/>
        <end position="150"/>
    </location>
</feature>
<dbReference type="PANTHER" id="PTHR22600:SF57">
    <property type="entry name" value="BETA-N-ACETYLHEXOSAMINIDASE"/>
    <property type="match status" value="1"/>
</dbReference>
<protein>
    <recommendedName>
        <fullName evidence="3">beta-N-acetylhexosaminidase</fullName>
        <ecNumber evidence="3">3.2.1.52</ecNumber>
    </recommendedName>
</protein>
<dbReference type="InterPro" id="IPR015882">
    <property type="entry name" value="HEX_bac_N"/>
</dbReference>
<gene>
    <name evidence="8" type="ORF">QQ020_16950</name>
</gene>
<dbReference type="Gene3D" id="3.20.20.80">
    <property type="entry name" value="Glycosidases"/>
    <property type="match status" value="1"/>
</dbReference>
<evidence type="ECO:0000256" key="5">
    <source>
        <dbReference type="ARBA" id="ARBA00023295"/>
    </source>
</evidence>
<accession>A0ABT8L7N3</accession>
<name>A0ABT8L7N3_9BACT</name>
<dbReference type="RefSeq" id="WP_346759102.1">
    <property type="nucleotide sequence ID" value="NZ_JAUJEB010000003.1"/>
</dbReference>
<comment type="catalytic activity">
    <reaction evidence="1">
        <text>Hydrolysis of terminal non-reducing N-acetyl-D-hexosamine residues in N-acetyl-beta-D-hexosaminides.</text>
        <dbReference type="EC" id="3.2.1.52"/>
    </reaction>
</comment>
<dbReference type="InterPro" id="IPR029018">
    <property type="entry name" value="Hex-like_dom2"/>
</dbReference>
<dbReference type="CDD" id="cd06563">
    <property type="entry name" value="GH20_chitobiase-like"/>
    <property type="match status" value="1"/>
</dbReference>
<organism evidence="8 9">
    <name type="scientific">Agaribacillus aureus</name>
    <dbReference type="NCBI Taxonomy" id="3051825"/>
    <lineage>
        <taxon>Bacteria</taxon>
        <taxon>Pseudomonadati</taxon>
        <taxon>Bacteroidota</taxon>
        <taxon>Cytophagia</taxon>
        <taxon>Cytophagales</taxon>
        <taxon>Splendidivirgaceae</taxon>
        <taxon>Agaribacillus</taxon>
    </lineage>
</organism>
<evidence type="ECO:0000313" key="8">
    <source>
        <dbReference type="EMBL" id="MDN5213764.1"/>
    </source>
</evidence>
<dbReference type="Pfam" id="PF02838">
    <property type="entry name" value="Glyco_hydro_20b"/>
    <property type="match status" value="1"/>
</dbReference>
<sequence>MKKVITLLFSLFYCFAIVAQERVSIIPKPNRVEIKHGTFLLDTKAQIIHDKNTREIAEYLQVQLAKDVGLSLPSSRGEKQGNSILLQLDKQGDRAPSSGHYTLEIGTSQVLIKAPDHQGLFYGIQTLRQLALAGEKKGKGIVLSVLHIADQPRFTWRAFMLDEARNFKGIDQVKKLLDQMALLKLNVFHWHLTDDQGWRIEIKKYPLLTQIGSKRKDTQIGGWKSEEMTGVPHDGFYTQDQIKEIVQYAADRYITVIPEIEMPGHSSAAIAAYPWLGTSGKEIEVPVVFGKMPDTYNVVDPKVYEFLTDVLDEVMTLFPSDVIHIGGDEVKYDQWKESKAVAQFMKDNGLNSPVDLQIHFTNKISQYLQSKGKRMMGWNEIMGHNVHDYQKKEDTRVGQQLAKNTIIHFWKGDLALARNAIESGYDIVNSLHSMTYLDYNYKSISLEKAYGFDPVPAGLEIKYHDKVIGMGCQMWGEWIPTVEQMDRQVFPRLAAYAEVGWTQKANKNYDDFFKNLDVLKSVWERAQISYPADL</sequence>
<dbReference type="SUPFAM" id="SSF51445">
    <property type="entry name" value="(Trans)glycosidases"/>
    <property type="match status" value="1"/>
</dbReference>
<dbReference type="Proteomes" id="UP001172083">
    <property type="component" value="Unassembled WGS sequence"/>
</dbReference>
<reference evidence="8" key="1">
    <citation type="submission" date="2023-06" db="EMBL/GenBank/DDBJ databases">
        <title>Genomic of Agaribacillus aureum.</title>
        <authorList>
            <person name="Wang G."/>
        </authorList>
    </citation>
    <scope>NUCLEOTIDE SEQUENCE</scope>
    <source>
        <strain evidence="8">BMA12</strain>
    </source>
</reference>
<comment type="caution">
    <text evidence="8">The sequence shown here is derived from an EMBL/GenBank/DDBJ whole genome shotgun (WGS) entry which is preliminary data.</text>
</comment>
<evidence type="ECO:0000259" key="7">
    <source>
        <dbReference type="Pfam" id="PF02838"/>
    </source>
</evidence>
<dbReference type="InterPro" id="IPR017853">
    <property type="entry name" value="GH"/>
</dbReference>
<evidence type="ECO:0000256" key="2">
    <source>
        <dbReference type="ARBA" id="ARBA00006285"/>
    </source>
</evidence>
<proteinExistence type="inferred from homology"/>
<dbReference type="PRINTS" id="PR00738">
    <property type="entry name" value="GLHYDRLASE20"/>
</dbReference>
<evidence type="ECO:0000256" key="4">
    <source>
        <dbReference type="ARBA" id="ARBA00022801"/>
    </source>
</evidence>
<evidence type="ECO:0000313" key="9">
    <source>
        <dbReference type="Proteomes" id="UP001172083"/>
    </source>
</evidence>
<feature type="domain" description="Glycoside hydrolase family 20 catalytic" evidence="6">
    <location>
        <begin position="154"/>
        <end position="503"/>
    </location>
</feature>
<dbReference type="PANTHER" id="PTHR22600">
    <property type="entry name" value="BETA-HEXOSAMINIDASE"/>
    <property type="match status" value="1"/>
</dbReference>
<dbReference type="InterPro" id="IPR025705">
    <property type="entry name" value="Beta_hexosaminidase_sua/sub"/>
</dbReference>
<dbReference type="Pfam" id="PF00728">
    <property type="entry name" value="Glyco_hydro_20"/>
    <property type="match status" value="1"/>
</dbReference>
<keyword evidence="5" id="KW-0326">Glycosidase</keyword>
<dbReference type="SUPFAM" id="SSF55545">
    <property type="entry name" value="beta-N-acetylhexosaminidase-like domain"/>
    <property type="match status" value="1"/>
</dbReference>
<dbReference type="InterPro" id="IPR015883">
    <property type="entry name" value="Glyco_hydro_20_cat"/>
</dbReference>
<evidence type="ECO:0000256" key="1">
    <source>
        <dbReference type="ARBA" id="ARBA00001231"/>
    </source>
</evidence>
<keyword evidence="4" id="KW-0378">Hydrolase</keyword>
<dbReference type="EC" id="3.2.1.52" evidence="3"/>
<evidence type="ECO:0000259" key="6">
    <source>
        <dbReference type="Pfam" id="PF00728"/>
    </source>
</evidence>